<evidence type="ECO:0000313" key="3">
    <source>
        <dbReference type="Proteomes" id="UP000028524"/>
    </source>
</evidence>
<dbReference type="InterPro" id="IPR014710">
    <property type="entry name" value="RmlC-like_jellyroll"/>
</dbReference>
<dbReference type="OrthoDB" id="3511549at2759"/>
<dbReference type="InParanoid" id="A0A084QPI5"/>
<dbReference type="InterPro" id="IPR011051">
    <property type="entry name" value="RmlC_Cupin_sf"/>
</dbReference>
<reference evidence="2 3" key="1">
    <citation type="journal article" date="2014" name="BMC Genomics">
        <title>Comparative genome sequencing reveals chemotype-specific gene clusters in the toxigenic black mold Stachybotrys.</title>
        <authorList>
            <person name="Semeiks J."/>
            <person name="Borek D."/>
            <person name="Otwinowski Z."/>
            <person name="Grishin N.V."/>
        </authorList>
    </citation>
    <scope>NUCLEOTIDE SEQUENCE [LARGE SCALE GENOMIC DNA]</scope>
    <source>
        <strain evidence="2 3">IBT 40285</strain>
    </source>
</reference>
<gene>
    <name evidence="2" type="ORF">S40285_04665</name>
</gene>
<proteinExistence type="predicted"/>
<dbReference type="SUPFAM" id="SSF51182">
    <property type="entry name" value="RmlC-like cupins"/>
    <property type="match status" value="1"/>
</dbReference>
<name>A0A084QPI5_STAC4</name>
<dbReference type="EMBL" id="KL660549">
    <property type="protein sequence ID" value="KFA65870.1"/>
    <property type="molecule type" value="Genomic_DNA"/>
</dbReference>
<dbReference type="Gene3D" id="2.60.120.10">
    <property type="entry name" value="Jelly Rolls"/>
    <property type="match status" value="1"/>
</dbReference>
<dbReference type="OMA" id="RCDKMCA"/>
<keyword evidence="3" id="KW-1185">Reference proteome</keyword>
<dbReference type="Pfam" id="PF07883">
    <property type="entry name" value="Cupin_2"/>
    <property type="match status" value="1"/>
</dbReference>
<dbReference type="InterPro" id="IPR013096">
    <property type="entry name" value="Cupin_2"/>
</dbReference>
<dbReference type="Proteomes" id="UP000028524">
    <property type="component" value="Unassembled WGS sequence"/>
</dbReference>
<organism evidence="2 3">
    <name type="scientific">Stachybotrys chlorohalonatus (strain IBT 40285)</name>
    <dbReference type="NCBI Taxonomy" id="1283841"/>
    <lineage>
        <taxon>Eukaryota</taxon>
        <taxon>Fungi</taxon>
        <taxon>Dikarya</taxon>
        <taxon>Ascomycota</taxon>
        <taxon>Pezizomycotina</taxon>
        <taxon>Sordariomycetes</taxon>
        <taxon>Hypocreomycetidae</taxon>
        <taxon>Hypocreales</taxon>
        <taxon>Stachybotryaceae</taxon>
        <taxon>Stachybotrys</taxon>
    </lineage>
</organism>
<dbReference type="AlphaFoldDB" id="A0A084QPI5"/>
<dbReference type="CDD" id="cd02208">
    <property type="entry name" value="cupin_RmlC-like"/>
    <property type="match status" value="1"/>
</dbReference>
<feature type="domain" description="Cupin type-2" evidence="1">
    <location>
        <begin position="124"/>
        <end position="179"/>
    </location>
</feature>
<protein>
    <recommendedName>
        <fullName evidence="1">Cupin type-2 domain-containing protein</fullName>
    </recommendedName>
</protein>
<evidence type="ECO:0000259" key="1">
    <source>
        <dbReference type="Pfam" id="PF07883"/>
    </source>
</evidence>
<accession>A0A084QPI5</accession>
<sequence>MASLLPLISDILPMIMPAATQITRAKDLEPSHPTVEGPIVYRPAVVGRCDRMCTSGELALPAPPPQNYSQRHLQMYGRQYLPGRARYVDAALRMPLLVVLRALGSILCPSWLCQWVSNMSIKDAIIYAVSGTGILVVKEGFEGELHRHELTPGDFAFVPAWTEHQFCNETDSDAVYLIIQGGPRPAAVNLTGWGGQVIPQT</sequence>
<evidence type="ECO:0000313" key="2">
    <source>
        <dbReference type="EMBL" id="KFA65870.1"/>
    </source>
</evidence>
<dbReference type="HOGENOM" id="CLU_090057_2_0_1"/>